<evidence type="ECO:0000313" key="3">
    <source>
        <dbReference type="Proteomes" id="UP001153365"/>
    </source>
</evidence>
<dbReference type="AlphaFoldDB" id="A0AAV0B5N9"/>
<sequence>LIYNWNFCSLIFIFSSSASLFFCIKMSNHGFSPVNDSKFDNLNSEQTNEQDYNSNGTFENLDPELKLIACKK</sequence>
<name>A0AAV0B5N9_PHAPC</name>
<organism evidence="2 3">
    <name type="scientific">Phakopsora pachyrhizi</name>
    <name type="common">Asian soybean rust disease fungus</name>
    <dbReference type="NCBI Taxonomy" id="170000"/>
    <lineage>
        <taxon>Eukaryota</taxon>
        <taxon>Fungi</taxon>
        <taxon>Dikarya</taxon>
        <taxon>Basidiomycota</taxon>
        <taxon>Pucciniomycotina</taxon>
        <taxon>Pucciniomycetes</taxon>
        <taxon>Pucciniales</taxon>
        <taxon>Phakopsoraceae</taxon>
        <taxon>Phakopsora</taxon>
    </lineage>
</organism>
<keyword evidence="3" id="KW-1185">Reference proteome</keyword>
<keyword evidence="1" id="KW-1133">Transmembrane helix</keyword>
<proteinExistence type="predicted"/>
<comment type="caution">
    <text evidence="2">The sequence shown here is derived from an EMBL/GenBank/DDBJ whole genome shotgun (WGS) entry which is preliminary data.</text>
</comment>
<protein>
    <submittedName>
        <fullName evidence="2">Expressed protein</fullName>
    </submittedName>
</protein>
<keyword evidence="1" id="KW-0472">Membrane</keyword>
<dbReference type="EMBL" id="CALTRL010003128">
    <property type="protein sequence ID" value="CAH7677638.1"/>
    <property type="molecule type" value="Genomic_DNA"/>
</dbReference>
<dbReference type="Proteomes" id="UP001153365">
    <property type="component" value="Unassembled WGS sequence"/>
</dbReference>
<evidence type="ECO:0000256" key="1">
    <source>
        <dbReference type="SAM" id="Phobius"/>
    </source>
</evidence>
<gene>
    <name evidence="2" type="ORF">PPACK8108_LOCUS12811</name>
</gene>
<reference evidence="2" key="1">
    <citation type="submission" date="2022-06" db="EMBL/GenBank/DDBJ databases">
        <authorList>
            <consortium name="SYNGENTA / RWTH Aachen University"/>
        </authorList>
    </citation>
    <scope>NUCLEOTIDE SEQUENCE</scope>
</reference>
<feature type="transmembrane region" description="Helical" evidence="1">
    <location>
        <begin position="6"/>
        <end position="24"/>
    </location>
</feature>
<keyword evidence="1" id="KW-0812">Transmembrane</keyword>
<feature type="non-terminal residue" evidence="2">
    <location>
        <position position="1"/>
    </location>
</feature>
<evidence type="ECO:0000313" key="2">
    <source>
        <dbReference type="EMBL" id="CAH7677638.1"/>
    </source>
</evidence>
<accession>A0AAV0B5N9</accession>